<feature type="transmembrane region" description="Helical" evidence="11">
    <location>
        <begin position="273"/>
        <end position="292"/>
    </location>
</feature>
<keyword evidence="2 11" id="KW-1003">Cell membrane</keyword>
<evidence type="ECO:0000256" key="8">
    <source>
        <dbReference type="ARBA" id="ARBA00023170"/>
    </source>
</evidence>
<keyword evidence="11" id="KW-0716">Sensory transduction</keyword>
<evidence type="ECO:0000259" key="12">
    <source>
        <dbReference type="PROSITE" id="PS50262"/>
    </source>
</evidence>
<dbReference type="PROSITE" id="PS00237">
    <property type="entry name" value="G_PROTEIN_RECEP_F1_1"/>
    <property type="match status" value="1"/>
</dbReference>
<dbReference type="PRINTS" id="PR00245">
    <property type="entry name" value="OLFACTORYR"/>
</dbReference>
<evidence type="ECO:0000256" key="1">
    <source>
        <dbReference type="ARBA" id="ARBA00004651"/>
    </source>
</evidence>
<comment type="caution">
    <text evidence="13">The sequence shown here is derived from an EMBL/GenBank/DDBJ whole genome shotgun (WGS) entry which is preliminary data.</text>
</comment>
<dbReference type="InterPro" id="IPR000725">
    <property type="entry name" value="Olfact_rcpt"/>
</dbReference>
<feature type="transmembrane region" description="Helical" evidence="11">
    <location>
        <begin position="238"/>
        <end position="261"/>
    </location>
</feature>
<dbReference type="GO" id="GO:0005886">
    <property type="term" value="C:plasma membrane"/>
    <property type="evidence" value="ECO:0007669"/>
    <property type="project" value="UniProtKB-SubCell"/>
</dbReference>
<dbReference type="PANTHER" id="PTHR26452">
    <property type="entry name" value="OLFACTORY RECEPTOR"/>
    <property type="match status" value="1"/>
</dbReference>
<keyword evidence="9 10" id="KW-0807">Transducer</keyword>
<organism evidence="13 14">
    <name type="scientific">Hymenochirus boettgeri</name>
    <name type="common">Congo dwarf clawed frog</name>
    <dbReference type="NCBI Taxonomy" id="247094"/>
    <lineage>
        <taxon>Eukaryota</taxon>
        <taxon>Metazoa</taxon>
        <taxon>Chordata</taxon>
        <taxon>Craniata</taxon>
        <taxon>Vertebrata</taxon>
        <taxon>Euteleostomi</taxon>
        <taxon>Amphibia</taxon>
        <taxon>Batrachia</taxon>
        <taxon>Anura</taxon>
        <taxon>Pipoidea</taxon>
        <taxon>Pipidae</taxon>
        <taxon>Pipinae</taxon>
        <taxon>Hymenochirus</taxon>
    </lineage>
</organism>
<dbReference type="AlphaFoldDB" id="A0A8T2K016"/>
<dbReference type="CDD" id="cd13954">
    <property type="entry name" value="7tmA_OR"/>
    <property type="match status" value="1"/>
</dbReference>
<evidence type="ECO:0000256" key="9">
    <source>
        <dbReference type="ARBA" id="ARBA00023224"/>
    </source>
</evidence>
<dbReference type="Proteomes" id="UP000812440">
    <property type="component" value="Chromosome 8_10"/>
</dbReference>
<keyword evidence="5 11" id="KW-1133">Transmembrane helix</keyword>
<dbReference type="Pfam" id="PF13853">
    <property type="entry name" value="7tm_4"/>
    <property type="match status" value="1"/>
</dbReference>
<dbReference type="Gene3D" id="1.20.1070.10">
    <property type="entry name" value="Rhodopsin 7-helix transmembrane proteins"/>
    <property type="match status" value="1"/>
</dbReference>
<evidence type="ECO:0000313" key="14">
    <source>
        <dbReference type="Proteomes" id="UP000812440"/>
    </source>
</evidence>
<keyword evidence="3 10" id="KW-0812">Transmembrane</keyword>
<proteinExistence type="inferred from homology"/>
<evidence type="ECO:0000256" key="10">
    <source>
        <dbReference type="RuleBase" id="RU000688"/>
    </source>
</evidence>
<keyword evidence="6 10" id="KW-0297">G-protein coupled receptor</keyword>
<gene>
    <name evidence="13" type="ORF">GDO86_016575</name>
</gene>
<dbReference type="SUPFAM" id="SSF81321">
    <property type="entry name" value="Family A G protein-coupled receptor-like"/>
    <property type="match status" value="1"/>
</dbReference>
<feature type="transmembrane region" description="Helical" evidence="11">
    <location>
        <begin position="25"/>
        <end position="48"/>
    </location>
</feature>
<keyword evidence="4 11" id="KW-0552">Olfaction</keyword>
<reference evidence="13" key="1">
    <citation type="thesis" date="2020" institute="ProQuest LLC" country="789 East Eisenhower Parkway, Ann Arbor, MI, USA">
        <title>Comparative Genomics and Chromosome Evolution.</title>
        <authorList>
            <person name="Mudd A.B."/>
        </authorList>
    </citation>
    <scope>NUCLEOTIDE SEQUENCE</scope>
    <source>
        <strain evidence="13">Female2</strain>
        <tissue evidence="13">Blood</tissue>
    </source>
</reference>
<sequence length="313" mass="35664">MDQSNQTTVTNFLLLGLSNVPHLQALYFSILLIVYIVTFLANTLIITVVSLKSQLHKPMYFFLSNLSWVDILLSTSIVPKILSNTLSRDKSITFMGCAIQVYMLGAVGATECVILGIMAYDRYAAICHPLHYNKTMNKYVCRRMTFGSWAVSFLSGFPRVYLTFQLPFCRSKRINRYFCEMPPLFHLSCKETLFIEILVYIETGLIVLASFLLTLVSYVFIIFTILKISSARGKYKTFSTCASHVTVVTLFYGNILITYMQPKSNYSPERDRALSLLYTAVTPMLNPVIYTLRNNYCSDLMKRVDPSKACLLK</sequence>
<keyword evidence="14" id="KW-1185">Reference proteome</keyword>
<accession>A0A8T2K016</accession>
<feature type="transmembrane region" description="Helical" evidence="11">
    <location>
        <begin position="140"/>
        <end position="157"/>
    </location>
</feature>
<comment type="subcellular location">
    <subcellularLocation>
        <location evidence="1 11">Cell membrane</location>
        <topology evidence="1 11">Multi-pass membrane protein</topology>
    </subcellularLocation>
</comment>
<evidence type="ECO:0000256" key="5">
    <source>
        <dbReference type="ARBA" id="ARBA00022989"/>
    </source>
</evidence>
<feature type="transmembrane region" description="Helical" evidence="11">
    <location>
        <begin position="197"/>
        <end position="226"/>
    </location>
</feature>
<evidence type="ECO:0000256" key="7">
    <source>
        <dbReference type="ARBA" id="ARBA00023136"/>
    </source>
</evidence>
<dbReference type="FunFam" id="1.20.1070.10:FF:000015">
    <property type="entry name" value="Olfactory receptor"/>
    <property type="match status" value="1"/>
</dbReference>
<feature type="transmembrane region" description="Helical" evidence="11">
    <location>
        <begin position="60"/>
        <end position="79"/>
    </location>
</feature>
<dbReference type="GO" id="GO:0004930">
    <property type="term" value="F:G protein-coupled receptor activity"/>
    <property type="evidence" value="ECO:0007669"/>
    <property type="project" value="UniProtKB-KW"/>
</dbReference>
<evidence type="ECO:0000256" key="6">
    <source>
        <dbReference type="ARBA" id="ARBA00023040"/>
    </source>
</evidence>
<protein>
    <recommendedName>
        <fullName evidence="11">Olfactory receptor</fullName>
    </recommendedName>
</protein>
<keyword evidence="8 10" id="KW-0675">Receptor</keyword>
<feature type="transmembrane region" description="Helical" evidence="11">
    <location>
        <begin position="99"/>
        <end position="120"/>
    </location>
</feature>
<evidence type="ECO:0000256" key="11">
    <source>
        <dbReference type="RuleBase" id="RU363047"/>
    </source>
</evidence>
<keyword evidence="7 11" id="KW-0472">Membrane</keyword>
<comment type="similarity">
    <text evidence="10">Belongs to the G-protein coupled receptor 1 family.</text>
</comment>
<evidence type="ECO:0000256" key="4">
    <source>
        <dbReference type="ARBA" id="ARBA00022725"/>
    </source>
</evidence>
<evidence type="ECO:0000256" key="2">
    <source>
        <dbReference type="ARBA" id="ARBA00022475"/>
    </source>
</evidence>
<evidence type="ECO:0000256" key="3">
    <source>
        <dbReference type="ARBA" id="ARBA00022692"/>
    </source>
</evidence>
<dbReference type="InterPro" id="IPR017452">
    <property type="entry name" value="GPCR_Rhodpsn_7TM"/>
</dbReference>
<dbReference type="InterPro" id="IPR000276">
    <property type="entry name" value="GPCR_Rhodpsn"/>
</dbReference>
<evidence type="ECO:0000313" key="13">
    <source>
        <dbReference type="EMBL" id="KAG8449942.1"/>
    </source>
</evidence>
<feature type="domain" description="G-protein coupled receptors family 1 profile" evidence="12">
    <location>
        <begin position="41"/>
        <end position="290"/>
    </location>
</feature>
<name>A0A8T2K016_9PIPI</name>
<dbReference type="EMBL" id="JAACNH010000003">
    <property type="protein sequence ID" value="KAG8449942.1"/>
    <property type="molecule type" value="Genomic_DNA"/>
</dbReference>
<dbReference type="PRINTS" id="PR00237">
    <property type="entry name" value="GPCRRHODOPSN"/>
</dbReference>
<dbReference type="InterPro" id="IPR050516">
    <property type="entry name" value="Olfactory_GPCR"/>
</dbReference>
<dbReference type="PROSITE" id="PS50262">
    <property type="entry name" value="G_PROTEIN_RECEP_F1_2"/>
    <property type="match status" value="1"/>
</dbReference>
<dbReference type="OrthoDB" id="9975554at2759"/>
<dbReference type="GO" id="GO:0004984">
    <property type="term" value="F:olfactory receptor activity"/>
    <property type="evidence" value="ECO:0007669"/>
    <property type="project" value="InterPro"/>
</dbReference>